<gene>
    <name evidence="2" type="ORF">JM93_03867</name>
</gene>
<evidence type="ECO:0000313" key="2">
    <source>
        <dbReference type="EMBL" id="TWI81905.1"/>
    </source>
</evidence>
<keyword evidence="1" id="KW-0812">Transmembrane</keyword>
<keyword evidence="3" id="KW-1185">Reference proteome</keyword>
<keyword evidence="1" id="KW-0472">Membrane</keyword>
<protein>
    <submittedName>
        <fullName evidence="2">Uncharacterized protein</fullName>
    </submittedName>
</protein>
<feature type="transmembrane region" description="Helical" evidence="1">
    <location>
        <begin position="56"/>
        <end position="80"/>
    </location>
</feature>
<dbReference type="Proteomes" id="UP000320593">
    <property type="component" value="Unassembled WGS sequence"/>
</dbReference>
<evidence type="ECO:0000256" key="1">
    <source>
        <dbReference type="SAM" id="Phobius"/>
    </source>
</evidence>
<evidence type="ECO:0000313" key="3">
    <source>
        <dbReference type="Proteomes" id="UP000320593"/>
    </source>
</evidence>
<comment type="caution">
    <text evidence="2">The sequence shown here is derived from an EMBL/GenBank/DDBJ whole genome shotgun (WGS) entry which is preliminary data.</text>
</comment>
<dbReference type="AlphaFoldDB" id="A0A562SKT3"/>
<sequence length="82" mass="9267">MIAGLLSSLLQRGNMRQKASDGRTSKYNQKLINDGFRADFLLNPIPPYKTVMCRKLTYASTVIVVGMQIIYLSVYLSVYLSM</sequence>
<reference evidence="2 3" key="1">
    <citation type="submission" date="2019-07" db="EMBL/GenBank/DDBJ databases">
        <title>Genomic Encyclopedia of Archaeal and Bacterial Type Strains, Phase II (KMG-II): from individual species to whole genera.</title>
        <authorList>
            <person name="Goeker M."/>
        </authorList>
    </citation>
    <scope>NUCLEOTIDE SEQUENCE [LARGE SCALE GENOMIC DNA]</scope>
    <source>
        <strain evidence="2 3">ATCC BAA-252</strain>
    </source>
</reference>
<accession>A0A562SKT3</accession>
<keyword evidence="1" id="KW-1133">Transmembrane helix</keyword>
<name>A0A562SKT3_9HYPH</name>
<organism evidence="2 3">
    <name type="scientific">Roseibium hamelinense</name>
    <dbReference type="NCBI Taxonomy" id="150831"/>
    <lineage>
        <taxon>Bacteria</taxon>
        <taxon>Pseudomonadati</taxon>
        <taxon>Pseudomonadota</taxon>
        <taxon>Alphaproteobacteria</taxon>
        <taxon>Hyphomicrobiales</taxon>
        <taxon>Stappiaceae</taxon>
        <taxon>Roseibium</taxon>
    </lineage>
</organism>
<proteinExistence type="predicted"/>
<dbReference type="EMBL" id="VLLF01000010">
    <property type="protein sequence ID" value="TWI81905.1"/>
    <property type="molecule type" value="Genomic_DNA"/>
</dbReference>